<dbReference type="GO" id="GO:0005634">
    <property type="term" value="C:nucleus"/>
    <property type="evidence" value="ECO:0007669"/>
    <property type="project" value="UniProtKB-SubCell"/>
</dbReference>
<dbReference type="Gene3D" id="3.30.40.10">
    <property type="entry name" value="Zinc/RING finger domain, C3HC4 (zinc finger)"/>
    <property type="match status" value="1"/>
</dbReference>
<comment type="caution">
    <text evidence="20">The sequence shown here is derived from an EMBL/GenBank/DDBJ whole genome shotgun (WGS) entry which is preliminary data.</text>
</comment>
<keyword evidence="12" id="KW-0804">Transcription</keyword>
<dbReference type="PANTHER" id="PTHR45626:SF12">
    <property type="entry name" value="DNA REPAIR PROTEIN RAD16"/>
    <property type="match status" value="1"/>
</dbReference>
<evidence type="ECO:0000256" key="16">
    <source>
        <dbReference type="SAM" id="MobiDB-lite"/>
    </source>
</evidence>
<evidence type="ECO:0008006" key="22">
    <source>
        <dbReference type="Google" id="ProtNLM"/>
    </source>
</evidence>
<dbReference type="Gene3D" id="1.10.20.10">
    <property type="entry name" value="Histone, subunit A"/>
    <property type="match status" value="1"/>
</dbReference>
<keyword evidence="4" id="KW-0547">Nucleotide-binding</keyword>
<gene>
    <name evidence="20" type="ORF">OPV22_031966</name>
</gene>
<dbReference type="InterPro" id="IPR050628">
    <property type="entry name" value="SNF2_RAD54_helicase_TF"/>
</dbReference>
<feature type="compositionally biased region" description="Gly residues" evidence="16">
    <location>
        <begin position="306"/>
        <end position="315"/>
    </location>
</feature>
<dbReference type="GO" id="GO:0008094">
    <property type="term" value="F:ATP-dependent activity, acting on DNA"/>
    <property type="evidence" value="ECO:0007669"/>
    <property type="project" value="TreeGrafter"/>
</dbReference>
<keyword evidence="8" id="KW-0862">Zinc</keyword>
<dbReference type="PROSITE" id="PS50089">
    <property type="entry name" value="ZF_RING_2"/>
    <property type="match status" value="1"/>
</dbReference>
<dbReference type="InterPro" id="IPR049730">
    <property type="entry name" value="SNF2/RAD54-like_C"/>
</dbReference>
<evidence type="ECO:0000256" key="4">
    <source>
        <dbReference type="ARBA" id="ARBA00022741"/>
    </source>
</evidence>
<dbReference type="GO" id="GO:0003677">
    <property type="term" value="F:DNA binding"/>
    <property type="evidence" value="ECO:0007669"/>
    <property type="project" value="UniProtKB-KW"/>
</dbReference>
<keyword evidence="13" id="KW-0539">Nucleus</keyword>
<dbReference type="GO" id="GO:0004386">
    <property type="term" value="F:helicase activity"/>
    <property type="evidence" value="ECO:0007669"/>
    <property type="project" value="UniProtKB-KW"/>
</dbReference>
<dbReference type="InterPro" id="IPR013083">
    <property type="entry name" value="Znf_RING/FYVE/PHD"/>
</dbReference>
<evidence type="ECO:0000256" key="8">
    <source>
        <dbReference type="ARBA" id="ARBA00022833"/>
    </source>
</evidence>
<dbReference type="PANTHER" id="PTHR45626">
    <property type="entry name" value="TRANSCRIPTION TERMINATION FACTOR 2-RELATED"/>
    <property type="match status" value="1"/>
</dbReference>
<dbReference type="GO" id="GO:0046982">
    <property type="term" value="F:protein heterodimerization activity"/>
    <property type="evidence" value="ECO:0007669"/>
    <property type="project" value="InterPro"/>
</dbReference>
<dbReference type="InterPro" id="IPR001650">
    <property type="entry name" value="Helicase_C-like"/>
</dbReference>
<evidence type="ECO:0000256" key="15">
    <source>
        <dbReference type="PROSITE-ProRule" id="PRU00175"/>
    </source>
</evidence>
<feature type="region of interest" description="Disordered" evidence="16">
    <location>
        <begin position="17"/>
        <end position="37"/>
    </location>
</feature>
<dbReference type="GO" id="GO:0005524">
    <property type="term" value="F:ATP binding"/>
    <property type="evidence" value="ECO:0007669"/>
    <property type="project" value="UniProtKB-KW"/>
</dbReference>
<keyword evidence="6" id="KW-0378">Hydrolase</keyword>
<evidence type="ECO:0000256" key="11">
    <source>
        <dbReference type="ARBA" id="ARBA00023125"/>
    </source>
</evidence>
<dbReference type="SUPFAM" id="SSF57850">
    <property type="entry name" value="RING/U-box"/>
    <property type="match status" value="1"/>
</dbReference>
<dbReference type="InterPro" id="IPR038718">
    <property type="entry name" value="SNF2-like_sf"/>
</dbReference>
<dbReference type="SMART" id="SM00490">
    <property type="entry name" value="HELICc"/>
    <property type="match status" value="1"/>
</dbReference>
<dbReference type="InterPro" id="IPR027417">
    <property type="entry name" value="P-loop_NTPase"/>
</dbReference>
<dbReference type="SMART" id="SM00184">
    <property type="entry name" value="RING"/>
    <property type="match status" value="1"/>
</dbReference>
<dbReference type="PROSITE" id="PS51194">
    <property type="entry name" value="HELICASE_CTER"/>
    <property type="match status" value="1"/>
</dbReference>
<evidence type="ECO:0000259" key="19">
    <source>
        <dbReference type="PROSITE" id="PS51194"/>
    </source>
</evidence>
<evidence type="ECO:0000256" key="3">
    <source>
        <dbReference type="ARBA" id="ARBA00022723"/>
    </source>
</evidence>
<feature type="compositionally biased region" description="Acidic residues" evidence="16">
    <location>
        <begin position="379"/>
        <end position="393"/>
    </location>
</feature>
<evidence type="ECO:0000256" key="7">
    <source>
        <dbReference type="ARBA" id="ARBA00022806"/>
    </source>
</evidence>
<keyword evidence="11" id="KW-0238">DNA-binding</keyword>
<dbReference type="Gene3D" id="3.40.50.300">
    <property type="entry name" value="P-loop containing nucleotide triphosphate hydrolases"/>
    <property type="match status" value="1"/>
</dbReference>
<comment type="similarity">
    <text evidence="14">Belongs to the NFYC/HAP5 subunit family.</text>
</comment>
<dbReference type="GO" id="GO:0008270">
    <property type="term" value="F:zinc ion binding"/>
    <property type="evidence" value="ECO:0007669"/>
    <property type="project" value="UniProtKB-KW"/>
</dbReference>
<dbReference type="Pfam" id="PF14634">
    <property type="entry name" value="zf-RING_5"/>
    <property type="match status" value="1"/>
</dbReference>
<feature type="region of interest" description="Disordered" evidence="16">
    <location>
        <begin position="304"/>
        <end position="394"/>
    </location>
</feature>
<evidence type="ECO:0000256" key="6">
    <source>
        <dbReference type="ARBA" id="ARBA00022801"/>
    </source>
</evidence>
<evidence type="ECO:0000256" key="14">
    <source>
        <dbReference type="ARBA" id="ARBA00038129"/>
    </source>
</evidence>
<evidence type="ECO:0000256" key="2">
    <source>
        <dbReference type="ARBA" id="ARBA00008438"/>
    </source>
</evidence>
<keyword evidence="9" id="KW-0067">ATP-binding</keyword>
<sequence length="1181" mass="132506">MHSGYRVSSANLIDVSTINTEGGPESSASPFSRCPPPPPLAVGFDLLRRSSMAHPLKNNPVPTGDHQQVDMEVGGHGQAAGTGGVQLPYVSLPYQANQMMVTSLPPSAGQMTNPASQVQLTQHHLAYQRVQQQQMNQLHQTLQMFRTNQYQEIAATSDFKNHSLPLARIKKIMKADEDVRMIAAEVPVLFARACEMFILELTYRSWAHAEENKRRTLQKNDIAGAITRTDVFDFLVDIVPIEDVKEDVLASISTDGTNESLPYYYVPSQAGSLKMMMNNSEVDQNGGGDGFGISVSHNSSGADITIGGGPGGGAGTARDGGASVVGGDRCWVRNPRRERRNERRGGGAASAKKGRRRRQEVTLDFSDADDRVSTSDSEYVLDEEEDGLDESDQDASALALGLMLSLQGIDTAGGGHGREEPVRPINDSRRKDRSAALLLWQIWERENEKWIDEFEQKGQNKLGFEAVGLVETAEPSPDIILPLLRFQKEWLAWALKQENLDIMGGILADEMGMGKTIQAISLVLTARALRSRSTGSGLDLNLPPPCSSYSLPNIKCTLVICPVVAVIQWVGEIDRYTEKGSTRVLVYHGAKRDKINSNFDDYDFVITTYSTIEYEFRKYMMPPKVTCQWCSKMLYPNKLRIHLKYYCGPDASKTEKQSKQVRKKKNEKLKGKRKGFDKTKKQDELVDKFMNPSPGKSILHSVKWERIILDEAHFIKDRRSNTAKAVFALKSFYKWALSGTPLQNRVGELYSLVRFLQIWPYSFYLCKDCNCKVLDYGSGKICTSCPHAKVRHFCWWNKFIASPIQKTSIYNDGRRAMILLKERILKTILLRRTKEGRAADLALPPRIVYLRRDSLDRNEQEFYEALYTQSRVQFDAYAAAGTLMNNYAHIFDLLTRLRQAVDHPYLVLYSKTAEVPNASKDDTKKQECGVCHDPPEDMVVTSCEHVFCKACLIDYTASLENVTCPSCSKPLTVDLTTKNRGGRIPATAVKGHKSGILNRLHDIEAFRTSTKIDALKEEIRDMVECDGSAKGIVFSQFTSFLDLICFSLQKAGIKCVQLVGNMSLVERDKAIKAFSEDGDCRIFLMSLKAGGVALNLTVASHVFLMDPWWNPAVECQAQDRIHRIGQYKPIRIVRFVIEDTIEERILRLQEKKELVFQGTIGHCSEAITKLTEEDLRFLFQV</sequence>
<dbReference type="InterPro" id="IPR001841">
    <property type="entry name" value="Znf_RING"/>
</dbReference>
<feature type="domain" description="Helicase ATP-binding" evidence="18">
    <location>
        <begin position="496"/>
        <end position="759"/>
    </location>
</feature>
<dbReference type="Gene3D" id="3.40.50.10810">
    <property type="entry name" value="Tandem AAA-ATPase domain"/>
    <property type="match status" value="2"/>
</dbReference>
<dbReference type="CDD" id="cd22908">
    <property type="entry name" value="HFD_NFYC-like"/>
    <property type="match status" value="1"/>
</dbReference>
<dbReference type="SUPFAM" id="SSF52540">
    <property type="entry name" value="P-loop containing nucleoside triphosphate hydrolases"/>
    <property type="match status" value="2"/>
</dbReference>
<dbReference type="AlphaFoldDB" id="A0AAV8P0X6"/>
<dbReference type="PROSITE" id="PS51192">
    <property type="entry name" value="HELICASE_ATP_BIND_1"/>
    <property type="match status" value="1"/>
</dbReference>
<dbReference type="GO" id="GO:0016787">
    <property type="term" value="F:hydrolase activity"/>
    <property type="evidence" value="ECO:0007669"/>
    <property type="project" value="UniProtKB-KW"/>
</dbReference>
<keyword evidence="5 15" id="KW-0863">Zinc-finger</keyword>
<keyword evidence="7" id="KW-0347">Helicase</keyword>
<dbReference type="InterPro" id="IPR000330">
    <property type="entry name" value="SNF2_N"/>
</dbReference>
<evidence type="ECO:0000259" key="17">
    <source>
        <dbReference type="PROSITE" id="PS50089"/>
    </source>
</evidence>
<dbReference type="GO" id="GO:0006289">
    <property type="term" value="P:nucleotide-excision repair"/>
    <property type="evidence" value="ECO:0007669"/>
    <property type="project" value="TreeGrafter"/>
</dbReference>
<dbReference type="Pfam" id="PF00176">
    <property type="entry name" value="SNF2-rel_dom"/>
    <property type="match status" value="1"/>
</dbReference>
<dbReference type="EMBL" id="JAQQAF010000009">
    <property type="protein sequence ID" value="KAJ8459040.1"/>
    <property type="molecule type" value="Genomic_DNA"/>
</dbReference>
<feature type="domain" description="RING-type" evidence="17">
    <location>
        <begin position="928"/>
        <end position="968"/>
    </location>
</feature>
<feature type="compositionally biased region" description="Basic residues" evidence="16">
    <location>
        <begin position="659"/>
        <end position="673"/>
    </location>
</feature>
<feature type="region of interest" description="Disordered" evidence="16">
    <location>
        <begin position="656"/>
        <end position="675"/>
    </location>
</feature>
<reference evidence="20 21" key="1">
    <citation type="submission" date="2022-12" db="EMBL/GenBank/DDBJ databases">
        <title>Chromosome-scale assembly of the Ensete ventricosum genome.</title>
        <authorList>
            <person name="Dussert Y."/>
            <person name="Stocks J."/>
            <person name="Wendawek A."/>
            <person name="Woldeyes F."/>
            <person name="Nichols R.A."/>
            <person name="Borrell J.S."/>
        </authorList>
    </citation>
    <scope>NUCLEOTIDE SEQUENCE [LARGE SCALE GENOMIC DNA]</scope>
    <source>
        <strain evidence="21">cv. Maze</strain>
        <tissue evidence="20">Seeds</tissue>
    </source>
</reference>
<keyword evidence="21" id="KW-1185">Reference proteome</keyword>
<dbReference type="FunFam" id="1.10.20.10:FF:000006">
    <property type="entry name" value="Nuclear transcription factor Y subunit gamma"/>
    <property type="match status" value="1"/>
</dbReference>
<organism evidence="20 21">
    <name type="scientific">Ensete ventricosum</name>
    <name type="common">Abyssinian banana</name>
    <name type="synonym">Musa ensete</name>
    <dbReference type="NCBI Taxonomy" id="4639"/>
    <lineage>
        <taxon>Eukaryota</taxon>
        <taxon>Viridiplantae</taxon>
        <taxon>Streptophyta</taxon>
        <taxon>Embryophyta</taxon>
        <taxon>Tracheophyta</taxon>
        <taxon>Spermatophyta</taxon>
        <taxon>Magnoliopsida</taxon>
        <taxon>Liliopsida</taxon>
        <taxon>Zingiberales</taxon>
        <taxon>Musaceae</taxon>
        <taxon>Ensete</taxon>
    </lineage>
</organism>
<evidence type="ECO:0000313" key="20">
    <source>
        <dbReference type="EMBL" id="KAJ8459040.1"/>
    </source>
</evidence>
<evidence type="ECO:0000256" key="12">
    <source>
        <dbReference type="ARBA" id="ARBA00023163"/>
    </source>
</evidence>
<dbReference type="InterPro" id="IPR014001">
    <property type="entry name" value="Helicase_ATP-bd"/>
</dbReference>
<evidence type="ECO:0000256" key="10">
    <source>
        <dbReference type="ARBA" id="ARBA00023015"/>
    </source>
</evidence>
<evidence type="ECO:0000259" key="18">
    <source>
        <dbReference type="PROSITE" id="PS51192"/>
    </source>
</evidence>
<keyword evidence="10" id="KW-0805">Transcription regulation</keyword>
<comment type="similarity">
    <text evidence="2">Belongs to the SNF2/RAD54 helicase family. RAD16 subfamily.</text>
</comment>
<dbReference type="Pfam" id="PF00808">
    <property type="entry name" value="CBFD_NFYB_HMF"/>
    <property type="match status" value="1"/>
</dbReference>
<dbReference type="PROSITE" id="PS00518">
    <property type="entry name" value="ZF_RING_1"/>
    <property type="match status" value="1"/>
</dbReference>
<dbReference type="Pfam" id="PF00271">
    <property type="entry name" value="Helicase_C"/>
    <property type="match status" value="1"/>
</dbReference>
<dbReference type="InterPro" id="IPR003958">
    <property type="entry name" value="CBFA_NFYB_domain"/>
</dbReference>
<evidence type="ECO:0000256" key="9">
    <source>
        <dbReference type="ARBA" id="ARBA00022840"/>
    </source>
</evidence>
<comment type="subcellular location">
    <subcellularLocation>
        <location evidence="1">Nucleus</location>
    </subcellularLocation>
</comment>
<proteinExistence type="inferred from homology"/>
<dbReference type="InterPro" id="IPR017907">
    <property type="entry name" value="Znf_RING_CS"/>
</dbReference>
<dbReference type="SMART" id="SM00487">
    <property type="entry name" value="DEXDc"/>
    <property type="match status" value="1"/>
</dbReference>
<dbReference type="CDD" id="cd18008">
    <property type="entry name" value="DEXDc_SHPRH-like"/>
    <property type="match status" value="1"/>
</dbReference>
<dbReference type="InterPro" id="IPR009072">
    <property type="entry name" value="Histone-fold"/>
</dbReference>
<dbReference type="Proteomes" id="UP001222027">
    <property type="component" value="Unassembled WGS sequence"/>
</dbReference>
<evidence type="ECO:0000256" key="1">
    <source>
        <dbReference type="ARBA" id="ARBA00004123"/>
    </source>
</evidence>
<protein>
    <recommendedName>
        <fullName evidence="22">RING-type domain-containing protein</fullName>
    </recommendedName>
</protein>
<evidence type="ECO:0000313" key="21">
    <source>
        <dbReference type="Proteomes" id="UP001222027"/>
    </source>
</evidence>
<feature type="domain" description="Helicase C-terminal" evidence="19">
    <location>
        <begin position="1011"/>
        <end position="1176"/>
    </location>
</feature>
<accession>A0AAV8P0X6</accession>
<name>A0AAV8P0X6_ENSVE</name>
<evidence type="ECO:0000256" key="13">
    <source>
        <dbReference type="ARBA" id="ARBA00023242"/>
    </source>
</evidence>
<evidence type="ECO:0000256" key="5">
    <source>
        <dbReference type="ARBA" id="ARBA00022771"/>
    </source>
</evidence>
<dbReference type="CDD" id="cd18793">
    <property type="entry name" value="SF2_C_SNF"/>
    <property type="match status" value="1"/>
</dbReference>
<dbReference type="SUPFAM" id="SSF47113">
    <property type="entry name" value="Histone-fold"/>
    <property type="match status" value="1"/>
</dbReference>
<keyword evidence="3" id="KW-0479">Metal-binding</keyword>